<evidence type="ECO:0000256" key="9">
    <source>
        <dbReference type="SAM" id="MobiDB-lite"/>
    </source>
</evidence>
<evidence type="ECO:0000256" key="7">
    <source>
        <dbReference type="ARBA" id="ARBA00023242"/>
    </source>
</evidence>
<dbReference type="GO" id="GO:0016586">
    <property type="term" value="C:RSC-type complex"/>
    <property type="evidence" value="ECO:0007669"/>
    <property type="project" value="InterPro"/>
</dbReference>
<dbReference type="EMBL" id="JABBWD010000001">
    <property type="protein sequence ID" value="KAG1783557.1"/>
    <property type="molecule type" value="Genomic_DNA"/>
</dbReference>
<sequence>MTMMKREIGHLSNYDDVDGSRTKRQKQVGASSGQAATGIAIGNTANEDIQVDTGEGSSSDVAGLKEQGTKLWQMLKDVVNKEGYICSPAFMRLPSKRHYPDYYVFIQQPICLDDIKQKIDDGLYNSLDDIRQDFDLCFSNAKKYNQKNSRIWLDAKFMLKFVNKEYTKMTGKKIKKSGDGDDDEDKPADGGDGEKKSKQPNLTRLLKARLQKVVDKADEETGRHRVLSDVFMEMPSKKDYPMYYKQIKRPMCIETIFKHLKRKEYQTSLDFATDVELVFSNALEFNQEHSQIWEDAVILRDYFRQLMSDMPEPHALSQYAKPPAKIKLKVPGTAAAAAGPSATVASSSTKPQEKEGATGGSITLRLPASGGNAKNPAQSSINQLPPGAGVPIPTTTPVQGSKPIAAPVPKSAPIPQSFVVAAPPAQVPTPLPTPAVQATQTKAAPSPQVSTQPLQYQPTATKPQYYPNATYHQYTHSAPAPPTPAIPSSAIRTQPAPQVQTSQSVSRSPAPVLAGHRALKGVFLITKPRGRPFWLDHRDGVKSWAIRLGQGEKSISVAEIRFFGDDDETGDEEGDGNDEQPDDEEEEEEPSPRKRGRGRPPKNPKAKAKAAALAKKAEQKKVQNAPTPQQESILVNLNGTAMNEKLEDGVWNMDLQVGSNVLEVGEKSGYVWKVYLERVSII</sequence>
<feature type="compositionally biased region" description="Basic residues" evidence="9">
    <location>
        <begin position="593"/>
        <end position="608"/>
    </location>
</feature>
<evidence type="ECO:0000259" key="10">
    <source>
        <dbReference type="PROSITE" id="PS50014"/>
    </source>
</evidence>
<dbReference type="SUPFAM" id="SSF47370">
    <property type="entry name" value="Bromodomain"/>
    <property type="match status" value="2"/>
</dbReference>
<evidence type="ECO:0000313" key="12">
    <source>
        <dbReference type="Proteomes" id="UP000714275"/>
    </source>
</evidence>
<evidence type="ECO:0000256" key="4">
    <source>
        <dbReference type="ARBA" id="ARBA00023015"/>
    </source>
</evidence>
<feature type="region of interest" description="Disordered" evidence="9">
    <location>
        <begin position="12"/>
        <end position="35"/>
    </location>
</feature>
<protein>
    <submittedName>
        <fullName evidence="11">Bromodomain-containing protein</fullName>
    </submittedName>
</protein>
<organism evidence="11 12">
    <name type="scientific">Suillus placidus</name>
    <dbReference type="NCBI Taxonomy" id="48579"/>
    <lineage>
        <taxon>Eukaryota</taxon>
        <taxon>Fungi</taxon>
        <taxon>Dikarya</taxon>
        <taxon>Basidiomycota</taxon>
        <taxon>Agaricomycotina</taxon>
        <taxon>Agaricomycetes</taxon>
        <taxon>Agaricomycetidae</taxon>
        <taxon>Boletales</taxon>
        <taxon>Suillineae</taxon>
        <taxon>Suillaceae</taxon>
        <taxon>Suillus</taxon>
    </lineage>
</organism>
<keyword evidence="5 8" id="KW-0103">Bromodomain</keyword>
<dbReference type="Pfam" id="PF00439">
    <property type="entry name" value="Bromodomain"/>
    <property type="match status" value="2"/>
</dbReference>
<accession>A0A9P7D926</accession>
<keyword evidence="2" id="KW-0677">Repeat</keyword>
<reference evidence="11" key="1">
    <citation type="journal article" date="2020" name="New Phytol.">
        <title>Comparative genomics reveals dynamic genome evolution in host specialist ectomycorrhizal fungi.</title>
        <authorList>
            <person name="Lofgren L.A."/>
            <person name="Nguyen N.H."/>
            <person name="Vilgalys R."/>
            <person name="Ruytinx J."/>
            <person name="Liao H.L."/>
            <person name="Branco S."/>
            <person name="Kuo A."/>
            <person name="LaButti K."/>
            <person name="Lipzen A."/>
            <person name="Andreopoulos W."/>
            <person name="Pangilinan J."/>
            <person name="Riley R."/>
            <person name="Hundley H."/>
            <person name="Na H."/>
            <person name="Barry K."/>
            <person name="Grigoriev I.V."/>
            <person name="Stajich J.E."/>
            <person name="Kennedy P.G."/>
        </authorList>
    </citation>
    <scope>NUCLEOTIDE SEQUENCE</scope>
    <source>
        <strain evidence="11">DOB743</strain>
    </source>
</reference>
<dbReference type="AlphaFoldDB" id="A0A9P7D926"/>
<dbReference type="InterPro" id="IPR036427">
    <property type="entry name" value="Bromodomain-like_sf"/>
</dbReference>
<dbReference type="GO" id="GO:0006368">
    <property type="term" value="P:transcription elongation by RNA polymerase II"/>
    <property type="evidence" value="ECO:0007669"/>
    <property type="project" value="TreeGrafter"/>
</dbReference>
<evidence type="ECO:0000256" key="8">
    <source>
        <dbReference type="PROSITE-ProRule" id="PRU00035"/>
    </source>
</evidence>
<evidence type="ECO:0000256" key="6">
    <source>
        <dbReference type="ARBA" id="ARBA00023163"/>
    </source>
</evidence>
<feature type="domain" description="Bromo" evidence="10">
    <location>
        <begin position="223"/>
        <end position="293"/>
    </location>
</feature>
<evidence type="ECO:0000256" key="2">
    <source>
        <dbReference type="ARBA" id="ARBA00022737"/>
    </source>
</evidence>
<feature type="compositionally biased region" description="Low complexity" evidence="9">
    <location>
        <begin position="338"/>
        <end position="348"/>
    </location>
</feature>
<proteinExistence type="predicted"/>
<evidence type="ECO:0000313" key="11">
    <source>
        <dbReference type="EMBL" id="KAG1783557.1"/>
    </source>
</evidence>
<dbReference type="CDD" id="cd04369">
    <property type="entry name" value="Bromodomain"/>
    <property type="match status" value="1"/>
</dbReference>
<keyword evidence="4" id="KW-0805">Transcription regulation</keyword>
<dbReference type="GO" id="GO:0003682">
    <property type="term" value="F:chromatin binding"/>
    <property type="evidence" value="ECO:0007669"/>
    <property type="project" value="TreeGrafter"/>
</dbReference>
<gene>
    <name evidence="11" type="ORF">EV702DRAFT_3609</name>
</gene>
<keyword evidence="12" id="KW-1185">Reference proteome</keyword>
<feature type="compositionally biased region" description="Acidic residues" evidence="9">
    <location>
        <begin position="565"/>
        <end position="589"/>
    </location>
</feature>
<feature type="region of interest" description="Disordered" evidence="9">
    <location>
        <begin position="472"/>
        <end position="512"/>
    </location>
</feature>
<dbReference type="PANTHER" id="PTHR16062">
    <property type="entry name" value="SWI/SNF-RELATED"/>
    <property type="match status" value="1"/>
</dbReference>
<feature type="region of interest" description="Disordered" evidence="9">
    <location>
        <begin position="338"/>
        <end position="406"/>
    </location>
</feature>
<dbReference type="Proteomes" id="UP000714275">
    <property type="component" value="Unassembled WGS sequence"/>
</dbReference>
<keyword evidence="7" id="KW-0539">Nucleus</keyword>
<dbReference type="PRINTS" id="PR00503">
    <property type="entry name" value="BROMODOMAIN"/>
</dbReference>
<evidence type="ECO:0000256" key="1">
    <source>
        <dbReference type="ARBA" id="ARBA00004123"/>
    </source>
</evidence>
<dbReference type="PANTHER" id="PTHR16062:SF19">
    <property type="entry name" value="PROTEIN POLYBROMO-1"/>
    <property type="match status" value="1"/>
</dbReference>
<evidence type="ECO:0000256" key="5">
    <source>
        <dbReference type="ARBA" id="ARBA00023117"/>
    </source>
</evidence>
<feature type="domain" description="Bromo" evidence="10">
    <location>
        <begin position="82"/>
        <end position="152"/>
    </location>
</feature>
<name>A0A9P7D926_9AGAM</name>
<comment type="caution">
    <text evidence="11">The sequence shown here is derived from an EMBL/GenBank/DDBJ whole genome shotgun (WGS) entry which is preliminary data.</text>
</comment>
<evidence type="ECO:0000256" key="3">
    <source>
        <dbReference type="ARBA" id="ARBA00022853"/>
    </source>
</evidence>
<comment type="subcellular location">
    <subcellularLocation>
        <location evidence="1">Nucleus</location>
    </subcellularLocation>
</comment>
<dbReference type="PROSITE" id="PS50014">
    <property type="entry name" value="BROMODOMAIN_2"/>
    <property type="match status" value="2"/>
</dbReference>
<dbReference type="InterPro" id="IPR037382">
    <property type="entry name" value="Rsc/polybromo"/>
</dbReference>
<keyword evidence="3" id="KW-0156">Chromatin regulator</keyword>
<feature type="region of interest" description="Disordered" evidence="9">
    <location>
        <begin position="564"/>
        <end position="628"/>
    </location>
</feature>
<dbReference type="SMART" id="SM00297">
    <property type="entry name" value="BROMO"/>
    <property type="match status" value="2"/>
</dbReference>
<feature type="compositionally biased region" description="Basic and acidic residues" evidence="9">
    <location>
        <begin position="187"/>
        <end position="197"/>
    </location>
</feature>
<dbReference type="Gene3D" id="1.20.920.10">
    <property type="entry name" value="Bromodomain-like"/>
    <property type="match status" value="2"/>
</dbReference>
<dbReference type="GO" id="GO:0006338">
    <property type="term" value="P:chromatin remodeling"/>
    <property type="evidence" value="ECO:0007669"/>
    <property type="project" value="InterPro"/>
</dbReference>
<dbReference type="OrthoDB" id="6017at2759"/>
<dbReference type="InterPro" id="IPR001487">
    <property type="entry name" value="Bromodomain"/>
</dbReference>
<feature type="region of interest" description="Disordered" evidence="9">
    <location>
        <begin position="172"/>
        <end position="201"/>
    </location>
</feature>
<keyword evidence="6" id="KW-0804">Transcription</keyword>
<feature type="compositionally biased region" description="Polar residues" evidence="9">
    <location>
        <begin position="495"/>
        <end position="507"/>
    </location>
</feature>